<reference evidence="1" key="1">
    <citation type="submission" date="2020-04" db="EMBL/GenBank/DDBJ databases">
        <authorList>
            <person name="Alioto T."/>
            <person name="Alioto T."/>
            <person name="Gomez Garrido J."/>
        </authorList>
    </citation>
    <scope>NUCLEOTIDE SEQUENCE</scope>
    <source>
        <strain evidence="1">A484AB</strain>
    </source>
</reference>
<sequence length="152" mass="17093">MFVDEKSKEKAAFTKTGSAVKFADNYDKKADAYGLWTARGVPSTKYKYQMLICDTSFYKGLHFSGYTGSCYKRCNNWCSDSSSPYFRTAAVTRNPIMVLLLMRMVIDQSLIASSAPEFVKKHILSCICISTAWTGLVDKGPYLGLLRFETLL</sequence>
<gene>
    <name evidence="1" type="ORF">PACLA_8A011892</name>
</gene>
<protein>
    <submittedName>
        <fullName evidence="1">Uncharacterized protein</fullName>
    </submittedName>
</protein>
<keyword evidence="2" id="KW-1185">Reference proteome</keyword>
<dbReference type="EMBL" id="CACRXK020028228">
    <property type="protein sequence ID" value="CAB4041384.1"/>
    <property type="molecule type" value="Genomic_DNA"/>
</dbReference>
<dbReference type="AlphaFoldDB" id="A0A6S7KF09"/>
<accession>A0A6S7KF09</accession>
<organism evidence="1 2">
    <name type="scientific">Paramuricea clavata</name>
    <name type="common">Red gorgonian</name>
    <name type="synonym">Violescent sea-whip</name>
    <dbReference type="NCBI Taxonomy" id="317549"/>
    <lineage>
        <taxon>Eukaryota</taxon>
        <taxon>Metazoa</taxon>
        <taxon>Cnidaria</taxon>
        <taxon>Anthozoa</taxon>
        <taxon>Octocorallia</taxon>
        <taxon>Malacalcyonacea</taxon>
        <taxon>Plexauridae</taxon>
        <taxon>Paramuricea</taxon>
    </lineage>
</organism>
<comment type="caution">
    <text evidence="1">The sequence shown here is derived from an EMBL/GenBank/DDBJ whole genome shotgun (WGS) entry which is preliminary data.</text>
</comment>
<evidence type="ECO:0000313" key="1">
    <source>
        <dbReference type="EMBL" id="CAB4041384.1"/>
    </source>
</evidence>
<evidence type="ECO:0000313" key="2">
    <source>
        <dbReference type="Proteomes" id="UP001152795"/>
    </source>
</evidence>
<dbReference type="Proteomes" id="UP001152795">
    <property type="component" value="Unassembled WGS sequence"/>
</dbReference>
<name>A0A6S7KF09_PARCT</name>
<proteinExistence type="predicted"/>